<keyword evidence="4" id="KW-1185">Reference proteome</keyword>
<proteinExistence type="predicted"/>
<keyword evidence="2" id="KW-0732">Signal</keyword>
<evidence type="ECO:0000313" key="3">
    <source>
        <dbReference type="EMBL" id="MBF0598328.1"/>
    </source>
</evidence>
<feature type="non-terminal residue" evidence="3">
    <location>
        <position position="107"/>
    </location>
</feature>
<evidence type="ECO:0000256" key="2">
    <source>
        <dbReference type="SAM" id="SignalP"/>
    </source>
</evidence>
<sequence length="107" mass="12105">MSQKLSTLLFLTALFTFTSCIDDDFENINHSGNYINKTVSTLSIEKDSIKWGYPKTNSSIEKDSTKWGYPKTNSSIEKDSTKWGYPKTNSSIEKDSTKWGYPKANSS</sequence>
<evidence type="ECO:0000313" key="4">
    <source>
        <dbReference type="Proteomes" id="UP000608754"/>
    </source>
</evidence>
<name>A0A8J7K5G5_9FLAO</name>
<dbReference type="PROSITE" id="PS51257">
    <property type="entry name" value="PROKAR_LIPOPROTEIN"/>
    <property type="match status" value="1"/>
</dbReference>
<feature type="chain" id="PRO_5035164279" evidence="2">
    <location>
        <begin position="22"/>
        <end position="107"/>
    </location>
</feature>
<evidence type="ECO:0000256" key="1">
    <source>
        <dbReference type="SAM" id="MobiDB-lite"/>
    </source>
</evidence>
<gene>
    <name evidence="3" type="ORF">IM532_12895</name>
</gene>
<dbReference type="RefSeq" id="WP_194183912.1">
    <property type="nucleotide sequence ID" value="NZ_JADGIK010000013.1"/>
</dbReference>
<dbReference type="EMBL" id="JADGIK010000013">
    <property type="protein sequence ID" value="MBF0598328.1"/>
    <property type="molecule type" value="Genomic_DNA"/>
</dbReference>
<protein>
    <submittedName>
        <fullName evidence="3">Uncharacterized protein</fullName>
    </submittedName>
</protein>
<feature type="region of interest" description="Disordered" evidence="1">
    <location>
        <begin position="71"/>
        <end position="107"/>
    </location>
</feature>
<dbReference type="Proteomes" id="UP000608754">
    <property type="component" value="Unassembled WGS sequence"/>
</dbReference>
<accession>A0A8J7K5G5</accession>
<organism evidence="3 4">
    <name type="scientific">Faecalibacter rhinopitheci</name>
    <dbReference type="NCBI Taxonomy" id="2779678"/>
    <lineage>
        <taxon>Bacteria</taxon>
        <taxon>Pseudomonadati</taxon>
        <taxon>Bacteroidota</taxon>
        <taxon>Flavobacteriia</taxon>
        <taxon>Flavobacteriales</taxon>
        <taxon>Weeksellaceae</taxon>
        <taxon>Faecalibacter</taxon>
    </lineage>
</organism>
<reference evidence="3" key="1">
    <citation type="submission" date="2020-10" db="EMBL/GenBank/DDBJ databases">
        <authorList>
            <person name="Lu T."/>
            <person name="Wang Q."/>
            <person name="Han X."/>
        </authorList>
    </citation>
    <scope>NUCLEOTIDE SEQUENCE</scope>
    <source>
        <strain evidence="3">WQ 117</strain>
    </source>
</reference>
<dbReference type="AlphaFoldDB" id="A0A8J7K5G5"/>
<feature type="signal peptide" evidence="2">
    <location>
        <begin position="1"/>
        <end position="21"/>
    </location>
</feature>
<comment type="caution">
    <text evidence="3">The sequence shown here is derived from an EMBL/GenBank/DDBJ whole genome shotgun (WGS) entry which is preliminary data.</text>
</comment>